<keyword evidence="2" id="KW-0560">Oxidoreductase</keyword>
<dbReference type="FunFam" id="3.40.50.720:FF:000084">
    <property type="entry name" value="Short-chain dehydrogenase reductase"/>
    <property type="match status" value="1"/>
</dbReference>
<reference evidence="3 4" key="1">
    <citation type="submission" date="2020-04" db="EMBL/GenBank/DDBJ databases">
        <title>MicrobeNet Type strains.</title>
        <authorList>
            <person name="Nicholson A.C."/>
        </authorList>
    </citation>
    <scope>NUCLEOTIDE SEQUENCE [LARGE SCALE GENOMIC DNA]</scope>
    <source>
        <strain evidence="3 4">ATCC BAA-14</strain>
    </source>
</reference>
<dbReference type="EMBL" id="JAAXPC010000010">
    <property type="protein sequence ID" value="NKY03488.1"/>
    <property type="molecule type" value="Genomic_DNA"/>
</dbReference>
<sequence length="257" mass="26111">MSRFEGKVALVTGGASGIGAAVGRKLVDEGASVALLDLNADGVASVAKGLGDTVVGVAGNVAQEDDVAGAVALAVERFGQLDVAFNVAGIARIGTIVDGPTSDWDATIDVVLKGTYLVTRHAARAIRDGGRGGAIVNVSSLNAHVPLYGGSSYAAAKAGVESFTKNAALELGADGIRVNAVLPGLVDTPMTAPFLGIESVATDYLNRIVMNRAGTPEEIAYACLFLAGEQASYINGTSLVVDGGWEITNYPDLKAFT</sequence>
<evidence type="ECO:0000256" key="1">
    <source>
        <dbReference type="ARBA" id="ARBA00006484"/>
    </source>
</evidence>
<evidence type="ECO:0000256" key="2">
    <source>
        <dbReference type="ARBA" id="ARBA00023002"/>
    </source>
</evidence>
<organism evidence="3 4">
    <name type="scientific">Gordonia polyisoprenivorans</name>
    <dbReference type="NCBI Taxonomy" id="84595"/>
    <lineage>
        <taxon>Bacteria</taxon>
        <taxon>Bacillati</taxon>
        <taxon>Actinomycetota</taxon>
        <taxon>Actinomycetes</taxon>
        <taxon>Mycobacteriales</taxon>
        <taxon>Gordoniaceae</taxon>
        <taxon>Gordonia</taxon>
    </lineage>
</organism>
<dbReference type="PRINTS" id="PR00081">
    <property type="entry name" value="GDHRDH"/>
</dbReference>
<dbReference type="PANTHER" id="PTHR24321">
    <property type="entry name" value="DEHYDROGENASES, SHORT CHAIN"/>
    <property type="match status" value="1"/>
</dbReference>
<dbReference type="InterPro" id="IPR020904">
    <property type="entry name" value="Sc_DH/Rdtase_CS"/>
</dbReference>
<protein>
    <submittedName>
        <fullName evidence="3">SDR family oxidoreductase</fullName>
    </submittedName>
</protein>
<evidence type="ECO:0000313" key="4">
    <source>
        <dbReference type="Proteomes" id="UP000563898"/>
    </source>
</evidence>
<dbReference type="PANTHER" id="PTHR24321:SF8">
    <property type="entry name" value="ESTRADIOL 17-BETA-DEHYDROGENASE 8-RELATED"/>
    <property type="match status" value="1"/>
</dbReference>
<dbReference type="SUPFAM" id="SSF51735">
    <property type="entry name" value="NAD(P)-binding Rossmann-fold domains"/>
    <property type="match status" value="1"/>
</dbReference>
<dbReference type="InterPro" id="IPR002347">
    <property type="entry name" value="SDR_fam"/>
</dbReference>
<dbReference type="PROSITE" id="PS00061">
    <property type="entry name" value="ADH_SHORT"/>
    <property type="match status" value="1"/>
</dbReference>
<gene>
    <name evidence="3" type="ORF">HGA05_18100</name>
</gene>
<comment type="caution">
    <text evidence="3">The sequence shown here is derived from an EMBL/GenBank/DDBJ whole genome shotgun (WGS) entry which is preliminary data.</text>
</comment>
<comment type="similarity">
    <text evidence="1">Belongs to the short-chain dehydrogenases/reductases (SDR) family.</text>
</comment>
<evidence type="ECO:0000313" key="3">
    <source>
        <dbReference type="EMBL" id="NKY03488.1"/>
    </source>
</evidence>
<dbReference type="Gene3D" id="3.40.50.720">
    <property type="entry name" value="NAD(P)-binding Rossmann-like Domain"/>
    <property type="match status" value="1"/>
</dbReference>
<dbReference type="Pfam" id="PF13561">
    <property type="entry name" value="adh_short_C2"/>
    <property type="match status" value="1"/>
</dbReference>
<dbReference type="RefSeq" id="WP_006371448.1">
    <property type="nucleotide sequence ID" value="NZ_CP085887.1"/>
</dbReference>
<accession>A0A846WPB6</accession>
<name>A0A846WPB6_9ACTN</name>
<proteinExistence type="inferred from homology"/>
<dbReference type="GO" id="GO:0016491">
    <property type="term" value="F:oxidoreductase activity"/>
    <property type="evidence" value="ECO:0007669"/>
    <property type="project" value="UniProtKB-KW"/>
</dbReference>
<dbReference type="AlphaFoldDB" id="A0A846WPB6"/>
<dbReference type="Proteomes" id="UP000563898">
    <property type="component" value="Unassembled WGS sequence"/>
</dbReference>
<dbReference type="PRINTS" id="PR00080">
    <property type="entry name" value="SDRFAMILY"/>
</dbReference>
<dbReference type="InterPro" id="IPR036291">
    <property type="entry name" value="NAD(P)-bd_dom_sf"/>
</dbReference>